<dbReference type="GO" id="GO:0005737">
    <property type="term" value="C:cytoplasm"/>
    <property type="evidence" value="ECO:0007669"/>
    <property type="project" value="UniProtKB-SubCell"/>
</dbReference>
<keyword evidence="14" id="KW-0326">Glycosidase</keyword>
<dbReference type="InterPro" id="IPR032788">
    <property type="entry name" value="AGL_central"/>
</dbReference>
<dbReference type="SUPFAM" id="SSF51445">
    <property type="entry name" value="(Trans)glycosidases"/>
    <property type="match status" value="1"/>
</dbReference>
<evidence type="ECO:0000256" key="12">
    <source>
        <dbReference type="ARBA" id="ARBA00023056"/>
    </source>
</evidence>
<evidence type="ECO:0000256" key="5">
    <source>
        <dbReference type="ARBA" id="ARBA00012560"/>
    </source>
</evidence>
<dbReference type="PANTHER" id="PTHR10569">
    <property type="entry name" value="GLYCOGEN DEBRANCHING ENZYME"/>
    <property type="match status" value="1"/>
</dbReference>
<dbReference type="SUPFAM" id="SSF48208">
    <property type="entry name" value="Six-hairpin glycosidases"/>
    <property type="match status" value="1"/>
</dbReference>
<evidence type="ECO:0000256" key="6">
    <source>
        <dbReference type="ARBA" id="ARBA00012778"/>
    </source>
</evidence>
<evidence type="ECO:0000313" key="22">
    <source>
        <dbReference type="EMBL" id="PWN94626.1"/>
    </source>
</evidence>
<dbReference type="FunFam" id="1.50.10.10:FF:000039">
    <property type="entry name" value="Glycogen debranching enzyme Gdb1, putative"/>
    <property type="match status" value="1"/>
</dbReference>
<comment type="catalytic activity">
    <reaction evidence="2">
        <text>Hydrolysis of (1-&gt;6)-alpha-D-glucosidic branch linkages in glycogen phosphorylase limit dextrin.</text>
        <dbReference type="EC" id="3.2.1.33"/>
    </reaction>
</comment>
<evidence type="ECO:0000259" key="20">
    <source>
        <dbReference type="Pfam" id="PF14701"/>
    </source>
</evidence>
<dbReference type="Gene3D" id="1.50.10.10">
    <property type="match status" value="1"/>
</dbReference>
<keyword evidence="23" id="KW-1185">Reference proteome</keyword>
<proteinExistence type="inferred from homology"/>
<evidence type="ECO:0000256" key="4">
    <source>
        <dbReference type="ARBA" id="ARBA00004496"/>
    </source>
</evidence>
<dbReference type="InterPro" id="IPR032790">
    <property type="entry name" value="GDE_C"/>
</dbReference>
<comment type="subcellular location">
    <subcellularLocation>
        <location evidence="4">Cytoplasm</location>
    </subcellularLocation>
</comment>
<gene>
    <name evidence="22" type="ORF">FA09DRAFT_313291</name>
</gene>
<evidence type="ECO:0000256" key="17">
    <source>
        <dbReference type="SAM" id="MobiDB-lite"/>
    </source>
</evidence>
<dbReference type="Gene3D" id="3.20.20.80">
    <property type="entry name" value="Glycosidases"/>
    <property type="match status" value="2"/>
</dbReference>
<dbReference type="EC" id="3.2.1.33" evidence="6"/>
<dbReference type="InterPro" id="IPR017853">
    <property type="entry name" value="GH"/>
</dbReference>
<dbReference type="RefSeq" id="XP_025594905.1">
    <property type="nucleotide sequence ID" value="XM_025740724.1"/>
</dbReference>
<comment type="catalytic activity">
    <reaction evidence="1">
        <text>Transfers a segment of a (1-&gt;4)-alpha-D-glucan to a new position in an acceptor, which may be glucose or a (1-&gt;4)-alpha-D-glucan.</text>
        <dbReference type="EC" id="2.4.1.25"/>
    </reaction>
</comment>
<dbReference type="GeneID" id="37268270"/>
<dbReference type="Pfam" id="PF14702">
    <property type="entry name" value="hGDE_central"/>
    <property type="match status" value="1"/>
</dbReference>
<dbReference type="GO" id="GO:0005980">
    <property type="term" value="P:glycogen catabolic process"/>
    <property type="evidence" value="ECO:0007669"/>
    <property type="project" value="InterPro"/>
</dbReference>
<dbReference type="GO" id="GO:0005978">
    <property type="term" value="P:glycogen biosynthetic process"/>
    <property type="evidence" value="ECO:0007669"/>
    <property type="project" value="UniProtKB-KW"/>
</dbReference>
<dbReference type="OrthoDB" id="10248904at2759"/>
<dbReference type="Pfam" id="PF14699">
    <property type="entry name" value="hGDE_N"/>
    <property type="match status" value="1"/>
</dbReference>
<dbReference type="CDD" id="cd11327">
    <property type="entry name" value="AmyAc_Glg_debranch_2"/>
    <property type="match status" value="1"/>
</dbReference>
<organism evidence="22 23">
    <name type="scientific">Tilletiopsis washingtonensis</name>
    <dbReference type="NCBI Taxonomy" id="58919"/>
    <lineage>
        <taxon>Eukaryota</taxon>
        <taxon>Fungi</taxon>
        <taxon>Dikarya</taxon>
        <taxon>Basidiomycota</taxon>
        <taxon>Ustilaginomycotina</taxon>
        <taxon>Exobasidiomycetes</taxon>
        <taxon>Entylomatales</taxon>
        <taxon>Entylomatales incertae sedis</taxon>
        <taxon>Tilletiopsis</taxon>
    </lineage>
</organism>
<feature type="region of interest" description="Disordered" evidence="17">
    <location>
        <begin position="169"/>
        <end position="189"/>
    </location>
</feature>
<comment type="function">
    <text evidence="3">Multifunctional enzyme acting as 1,4-alpha-D-glucan:1,4-alpha-D-glucan 4-alpha-D-glycosyltransferase and amylo-1,6-glucosidase in glycogen degradation.</text>
</comment>
<dbReference type="Proteomes" id="UP000245946">
    <property type="component" value="Unassembled WGS sequence"/>
</dbReference>
<feature type="domain" description="Glycogen debranching enzyme C-terminal" evidence="18">
    <location>
        <begin position="1122"/>
        <end position="1580"/>
    </location>
</feature>
<evidence type="ECO:0000256" key="15">
    <source>
        <dbReference type="ARBA" id="ARBA00025780"/>
    </source>
</evidence>
<evidence type="ECO:0000256" key="3">
    <source>
        <dbReference type="ARBA" id="ARBA00003530"/>
    </source>
</evidence>
<evidence type="ECO:0000313" key="23">
    <source>
        <dbReference type="Proteomes" id="UP000245946"/>
    </source>
</evidence>
<sequence>MPAATPARPAAASRGASTASLSTVPSPDALRVFQVALEDDGSPGDAAYIRLPAPTSAYVLRFSIEAGSLASKDGALWTNFPPKGKEFVRSQFYEHKLSSDFTKPSYISLYIEAPGAFEFYVEHASPRPETPYPTVQEPHFQPKAGPRVKSKHGYFNVDPVLLLPERSSILDPSTSAPQPSGGKVSGAAPTPISQDGLVVQSFISKWAGSLSDWAPHLAYARDAGYNMLHYPPLQVRGSSNSPYSIAEQNDFAHDLFDAKAGPAKTREERSKTLGQWMGKIKKEYGLGSIVDVVLNHTANNSEWLNEHPEAAYSPANSPHLTPAEELDRALLDFSNRLAEFGLPTDPQSAADVTAIMEGVKKEVLGPLKLWQYYVVDVAGETSALAGAWDQASSSRQVHSLGDDSLSGKTLADALPLLQRHALRNRMSLGERFTTHLDGATTLAILRTLAQNEGKGKDDAVAALKAALDEINAPLYALYDEDTKAIIENLGGRLTYMRVEAGGPKMGPITKDLPFCEPYFTRLDPKHPAVKKSGADAKQLALAHNGWIWAADPLSDFASSKSRVYLRREVIAWGDCVKLRYGARPADSPFLWKHMEAYCASLAGLFDGFRIDNCHSTPIHVGEHFLDVARRVNPNLYVCAELFTGSAEMDVYFVSRLGINSLIREMDNAGDPKEESRLLYRFGVNKPVGSMDEACLARADTVDVPGGKAGQPCTVIPLLGSSPHALFMDLTHDNETPAHKRTAEDAITMGALVAFSWSAIGSTKGFDDLYPSLLDVVKENRKYALVERVEDSGISYIKRVFNHLHAEMVSGGYSEGHAHQENDYIMMHRVHPQTHRGYLVIAHTAFRAHSGERGFIDPIKLNRTKARFILGKTLEITSREAPKDAETLRGLPSRLIDVPAPPLREGSDDDGTFTELVVPDHFPPGSVMLFETWMDGLGAELDTLCSTGADEAMAELDLSDLNVILYRADGEERDVTGGDDGTYKVPGHAELVYCGLEGWMGPLRNVMRHNDLGHAICAHLRKGPWALDHVHARLERQVGIFPRLAEPAAWFKERVDAIKKSVPSFMRPKYFSLIINTAYAAARERALAQMSPFVREGHDFTKALALCAVQMNGQVKSASLWHDRPSASMAAGLPFFAASWARLWGRDVFISLRGLYLTTEMHAAAREHILSFGCTLKHGMIPNLLNSTRNPRYNCRDGAWFFAQNVQDYVRMVPGGESLLQEKVKRRFPLNDEFVEVDSPKAFAHESTVAELIQEILQRHAAGIHFREHDAGPKIDEHMKDEGFNIDIEVDWSTGIIFGGNEWNCGTWQDKNGSSTKAGNRGFPGTPRDGAAVEITGLTKSTLSWVAGLAAKGRWPAKGVEAVIGGKKTLVTYKEWADKIQASFEKCYWVPLDPAEDADFRVDSGLVNRRGIYKDVFGSGKGREWSDYQLRGNVPIAMCVAPELFTPTRALTALQAADNVLRDVLGMRTLDPSDSNFRPDYNNADDSTDFYVAQGHNYHEGPPWVWPVGFFLRALIIFDTQAGAGKTSSSDTFHRVMSLTTAHRRYIRDSPWAGLPELTNQNGRECADSCQTQAWSASCLLDALEEMSSRQAAK</sequence>
<keyword evidence="9" id="KW-0328">Glycosyltransferase</keyword>
<evidence type="ECO:0000259" key="18">
    <source>
        <dbReference type="Pfam" id="PF06202"/>
    </source>
</evidence>
<dbReference type="InterPro" id="IPR032792">
    <property type="entry name" value="AGL_glucanoTrfase"/>
</dbReference>
<keyword evidence="10 22" id="KW-0808">Transferase</keyword>
<dbReference type="EMBL" id="KZ819310">
    <property type="protein sequence ID" value="PWN94626.1"/>
    <property type="molecule type" value="Genomic_DNA"/>
</dbReference>
<keyword evidence="11" id="KW-0378">Hydrolase</keyword>
<feature type="region of interest" description="Disordered" evidence="17">
    <location>
        <begin position="1"/>
        <end position="23"/>
    </location>
</feature>
<dbReference type="InterPro" id="IPR012341">
    <property type="entry name" value="6hp_glycosidase-like_sf"/>
</dbReference>
<evidence type="ECO:0000259" key="21">
    <source>
        <dbReference type="Pfam" id="PF14702"/>
    </source>
</evidence>
<keyword evidence="8" id="KW-0963">Cytoplasm</keyword>
<dbReference type="InterPro" id="IPR008928">
    <property type="entry name" value="6-hairpin_glycosidase_sf"/>
</dbReference>
<protein>
    <recommendedName>
        <fullName evidence="7">Glycogen debranching enzyme</fullName>
        <ecNumber evidence="5">2.4.1.25</ecNumber>
        <ecNumber evidence="6">3.2.1.33</ecNumber>
    </recommendedName>
    <alternativeName>
        <fullName evidence="16">Glycogen debrancher</fullName>
    </alternativeName>
</protein>
<feature type="compositionally biased region" description="Low complexity" evidence="17">
    <location>
        <begin position="1"/>
        <end position="20"/>
    </location>
</feature>
<dbReference type="GO" id="GO:0004135">
    <property type="term" value="F:amylo-alpha-1,6-glucosidase activity"/>
    <property type="evidence" value="ECO:0007669"/>
    <property type="project" value="UniProtKB-EC"/>
</dbReference>
<evidence type="ECO:0000256" key="1">
    <source>
        <dbReference type="ARBA" id="ARBA00000439"/>
    </source>
</evidence>
<dbReference type="PANTHER" id="PTHR10569:SF2">
    <property type="entry name" value="GLYCOGEN DEBRANCHING ENZYME"/>
    <property type="match status" value="1"/>
</dbReference>
<evidence type="ECO:0000256" key="11">
    <source>
        <dbReference type="ARBA" id="ARBA00022801"/>
    </source>
</evidence>
<evidence type="ECO:0000256" key="16">
    <source>
        <dbReference type="ARBA" id="ARBA00031477"/>
    </source>
</evidence>
<name>A0A316Z022_9BASI</name>
<evidence type="ECO:0000256" key="10">
    <source>
        <dbReference type="ARBA" id="ARBA00022679"/>
    </source>
</evidence>
<feature type="domain" description="Eukaryotic glycogen debranching enzyme N-terminal" evidence="19">
    <location>
        <begin position="60"/>
        <end position="162"/>
    </location>
</feature>
<keyword evidence="13" id="KW-0511">Multifunctional enzyme</keyword>
<keyword evidence="12" id="KW-0320">Glycogen biosynthesis</keyword>
<evidence type="ECO:0000256" key="2">
    <source>
        <dbReference type="ARBA" id="ARBA00000927"/>
    </source>
</evidence>
<feature type="domain" description="Glycogen debranching enzyme central" evidence="21">
    <location>
        <begin position="792"/>
        <end position="1033"/>
    </location>
</feature>
<dbReference type="InterPro" id="IPR029436">
    <property type="entry name" value="AGL_euk_N"/>
</dbReference>
<dbReference type="Pfam" id="PF14701">
    <property type="entry name" value="hDGE_amylase"/>
    <property type="match status" value="1"/>
</dbReference>
<evidence type="ECO:0000259" key="19">
    <source>
        <dbReference type="Pfam" id="PF14699"/>
    </source>
</evidence>
<feature type="domain" description="Glycogen debranching enzyme glucanotransferase" evidence="20">
    <location>
        <begin position="192"/>
        <end position="636"/>
    </location>
</feature>
<dbReference type="GO" id="GO:0004134">
    <property type="term" value="F:4-alpha-glucanotransferase activity"/>
    <property type="evidence" value="ECO:0007669"/>
    <property type="project" value="UniProtKB-EC"/>
</dbReference>
<evidence type="ECO:0000256" key="14">
    <source>
        <dbReference type="ARBA" id="ARBA00023295"/>
    </source>
</evidence>
<dbReference type="Pfam" id="PF06202">
    <property type="entry name" value="GDE_C"/>
    <property type="match status" value="1"/>
</dbReference>
<dbReference type="InterPro" id="IPR010401">
    <property type="entry name" value="AGL/Gdb1"/>
</dbReference>
<evidence type="ECO:0000256" key="9">
    <source>
        <dbReference type="ARBA" id="ARBA00022676"/>
    </source>
</evidence>
<dbReference type="FunFam" id="3.20.20.80:FF:000204">
    <property type="entry name" value="Probable 4-alpha-glucanotransferase / amylo-1,6-glucosidase (Glycogen-debranching enzyme)"/>
    <property type="match status" value="1"/>
</dbReference>
<comment type="similarity">
    <text evidence="15">Belongs to the glycogen debranching enzyme family.</text>
</comment>
<accession>A0A316Z022</accession>
<evidence type="ECO:0000256" key="8">
    <source>
        <dbReference type="ARBA" id="ARBA00022490"/>
    </source>
</evidence>
<dbReference type="EC" id="2.4.1.25" evidence="5"/>
<evidence type="ECO:0000256" key="7">
    <source>
        <dbReference type="ARBA" id="ARBA00020723"/>
    </source>
</evidence>
<dbReference type="STRING" id="58919.A0A316Z022"/>
<reference evidence="22 23" key="1">
    <citation type="journal article" date="2018" name="Mol. Biol. Evol.">
        <title>Broad Genomic Sampling Reveals a Smut Pathogenic Ancestry of the Fungal Clade Ustilaginomycotina.</title>
        <authorList>
            <person name="Kijpornyongpan T."/>
            <person name="Mondo S.J."/>
            <person name="Barry K."/>
            <person name="Sandor L."/>
            <person name="Lee J."/>
            <person name="Lipzen A."/>
            <person name="Pangilinan J."/>
            <person name="LaButti K."/>
            <person name="Hainaut M."/>
            <person name="Henrissat B."/>
            <person name="Grigoriev I.V."/>
            <person name="Spatafora J.W."/>
            <person name="Aime M.C."/>
        </authorList>
    </citation>
    <scope>NUCLEOTIDE SEQUENCE [LARGE SCALE GENOMIC DNA]</scope>
    <source>
        <strain evidence="22 23">MCA 4186</strain>
    </source>
</reference>
<evidence type="ECO:0000256" key="13">
    <source>
        <dbReference type="ARBA" id="ARBA00023268"/>
    </source>
</evidence>